<gene>
    <name evidence="8" type="ORF">TCAL_10910</name>
</gene>
<dbReference type="InterPro" id="IPR036179">
    <property type="entry name" value="Ig-like_dom_sf"/>
</dbReference>
<dbReference type="PROSITE" id="PS50835">
    <property type="entry name" value="IG_LIKE"/>
    <property type="match status" value="4"/>
</dbReference>
<feature type="region of interest" description="Disordered" evidence="4">
    <location>
        <begin position="927"/>
        <end position="955"/>
    </location>
</feature>
<feature type="compositionally biased region" description="Polar residues" evidence="4">
    <location>
        <begin position="812"/>
        <end position="821"/>
    </location>
</feature>
<reference evidence="8 9" key="1">
    <citation type="journal article" date="2018" name="Nat. Ecol. Evol.">
        <title>Genomic signatures of mitonuclear coevolution across populations of Tigriopus californicus.</title>
        <authorList>
            <person name="Barreto F.S."/>
            <person name="Watson E.T."/>
            <person name="Lima T.G."/>
            <person name="Willett C.S."/>
            <person name="Edmands S."/>
            <person name="Li W."/>
            <person name="Burton R.S."/>
        </authorList>
    </citation>
    <scope>NUCLEOTIDE SEQUENCE [LARGE SCALE GENOMIC DNA]</scope>
    <source>
        <strain evidence="8 9">San Diego</strain>
    </source>
</reference>
<dbReference type="Pfam" id="PF13927">
    <property type="entry name" value="Ig_3"/>
    <property type="match status" value="3"/>
</dbReference>
<evidence type="ECO:0000256" key="1">
    <source>
        <dbReference type="ARBA" id="ARBA00022737"/>
    </source>
</evidence>
<dbReference type="GO" id="GO:0070593">
    <property type="term" value="P:dendrite self-avoidance"/>
    <property type="evidence" value="ECO:0007669"/>
    <property type="project" value="TreeGrafter"/>
</dbReference>
<feature type="domain" description="Ig-like" evidence="6">
    <location>
        <begin position="324"/>
        <end position="428"/>
    </location>
</feature>
<dbReference type="SMART" id="SM00060">
    <property type="entry name" value="FN3"/>
    <property type="match status" value="2"/>
</dbReference>
<evidence type="ECO:0000256" key="4">
    <source>
        <dbReference type="SAM" id="MobiDB-lite"/>
    </source>
</evidence>
<dbReference type="OrthoDB" id="6361337at2759"/>
<feature type="domain" description="Ig-like" evidence="6">
    <location>
        <begin position="142"/>
        <end position="231"/>
    </location>
</feature>
<dbReference type="Gene3D" id="2.60.40.10">
    <property type="entry name" value="Immunoglobulins"/>
    <property type="match status" value="6"/>
</dbReference>
<evidence type="ECO:0000256" key="2">
    <source>
        <dbReference type="ARBA" id="ARBA00023157"/>
    </source>
</evidence>
<dbReference type="GO" id="GO:0005886">
    <property type="term" value="C:plasma membrane"/>
    <property type="evidence" value="ECO:0007669"/>
    <property type="project" value="TreeGrafter"/>
</dbReference>
<dbReference type="InterPro" id="IPR003598">
    <property type="entry name" value="Ig_sub2"/>
</dbReference>
<name>A0A553PLK7_TIGCA</name>
<feature type="region of interest" description="Disordered" evidence="4">
    <location>
        <begin position="811"/>
        <end position="832"/>
    </location>
</feature>
<dbReference type="Pfam" id="PF00041">
    <property type="entry name" value="fn3"/>
    <property type="match status" value="2"/>
</dbReference>
<dbReference type="Pfam" id="PF07679">
    <property type="entry name" value="I-set"/>
    <property type="match status" value="1"/>
</dbReference>
<dbReference type="InterPro" id="IPR013783">
    <property type="entry name" value="Ig-like_fold"/>
</dbReference>
<evidence type="ECO:0000313" key="8">
    <source>
        <dbReference type="EMBL" id="TRY78564.1"/>
    </source>
</evidence>
<feature type="region of interest" description="Disordered" evidence="4">
    <location>
        <begin position="998"/>
        <end position="1022"/>
    </location>
</feature>
<accession>A0A553PLK7</accession>
<dbReference type="FunFam" id="2.60.40.10:FF:000189">
    <property type="entry name" value="Neogenin isoform 3"/>
    <property type="match status" value="2"/>
</dbReference>
<evidence type="ECO:0000259" key="6">
    <source>
        <dbReference type="PROSITE" id="PS50835"/>
    </source>
</evidence>
<dbReference type="SMART" id="SM00408">
    <property type="entry name" value="IGc2"/>
    <property type="match status" value="4"/>
</dbReference>
<keyword evidence="5" id="KW-0472">Membrane</keyword>
<feature type="compositionally biased region" description="Polar residues" evidence="4">
    <location>
        <begin position="851"/>
        <end position="867"/>
    </location>
</feature>
<dbReference type="CDD" id="cd00063">
    <property type="entry name" value="FN3"/>
    <property type="match status" value="2"/>
</dbReference>
<dbReference type="Proteomes" id="UP000318571">
    <property type="component" value="Chromosome 11"/>
</dbReference>
<dbReference type="InterPro" id="IPR007110">
    <property type="entry name" value="Ig-like_dom"/>
</dbReference>
<dbReference type="STRING" id="6832.A0A553PLK7"/>
<keyword evidence="2" id="KW-1015">Disulfide bond</keyword>
<dbReference type="FunFam" id="2.60.40.10:FF:000032">
    <property type="entry name" value="palladin isoform X1"/>
    <property type="match status" value="1"/>
</dbReference>
<keyword evidence="5" id="KW-0812">Transmembrane</keyword>
<evidence type="ECO:0000259" key="7">
    <source>
        <dbReference type="PROSITE" id="PS50853"/>
    </source>
</evidence>
<feature type="compositionally biased region" description="Pro residues" evidence="4">
    <location>
        <begin position="888"/>
        <end position="898"/>
    </location>
</feature>
<feature type="region of interest" description="Disordered" evidence="4">
    <location>
        <begin position="966"/>
        <end position="985"/>
    </location>
</feature>
<dbReference type="InterPro" id="IPR003961">
    <property type="entry name" value="FN3_dom"/>
</dbReference>
<feature type="domain" description="Ig-like" evidence="6">
    <location>
        <begin position="43"/>
        <end position="134"/>
    </location>
</feature>
<dbReference type="GO" id="GO:0098632">
    <property type="term" value="F:cell-cell adhesion mediator activity"/>
    <property type="evidence" value="ECO:0007669"/>
    <property type="project" value="TreeGrafter"/>
</dbReference>
<keyword evidence="3" id="KW-0393">Immunoglobulin domain</keyword>
<evidence type="ECO:0008006" key="10">
    <source>
        <dbReference type="Google" id="ProtNLM"/>
    </source>
</evidence>
<organism evidence="8 9">
    <name type="scientific">Tigriopus californicus</name>
    <name type="common">Marine copepod</name>
    <dbReference type="NCBI Taxonomy" id="6832"/>
    <lineage>
        <taxon>Eukaryota</taxon>
        <taxon>Metazoa</taxon>
        <taxon>Ecdysozoa</taxon>
        <taxon>Arthropoda</taxon>
        <taxon>Crustacea</taxon>
        <taxon>Multicrustacea</taxon>
        <taxon>Hexanauplia</taxon>
        <taxon>Copepoda</taxon>
        <taxon>Harpacticoida</taxon>
        <taxon>Harpacticidae</taxon>
        <taxon>Tigriopus</taxon>
    </lineage>
</organism>
<proteinExistence type="predicted"/>
<dbReference type="InterPro" id="IPR036116">
    <property type="entry name" value="FN3_sf"/>
</dbReference>
<dbReference type="PANTHER" id="PTHR10075">
    <property type="entry name" value="BASIGIN RELATED"/>
    <property type="match status" value="1"/>
</dbReference>
<feature type="transmembrane region" description="Helical" evidence="5">
    <location>
        <begin position="685"/>
        <end position="708"/>
    </location>
</feature>
<dbReference type="InterPro" id="IPR013098">
    <property type="entry name" value="Ig_I-set"/>
</dbReference>
<dbReference type="SUPFAM" id="SSF48726">
    <property type="entry name" value="Immunoglobulin"/>
    <property type="match status" value="4"/>
</dbReference>
<dbReference type="EMBL" id="VCGU01000003">
    <property type="protein sequence ID" value="TRY78564.1"/>
    <property type="molecule type" value="Genomic_DNA"/>
</dbReference>
<dbReference type="GO" id="GO:0030424">
    <property type="term" value="C:axon"/>
    <property type="evidence" value="ECO:0007669"/>
    <property type="project" value="TreeGrafter"/>
</dbReference>
<comment type="caution">
    <text evidence="8">The sequence shown here is derived from an EMBL/GenBank/DDBJ whole genome shotgun (WGS) entry which is preliminary data.</text>
</comment>
<evidence type="ECO:0000256" key="3">
    <source>
        <dbReference type="ARBA" id="ARBA00023319"/>
    </source>
</evidence>
<feature type="domain" description="Fibronectin type-III" evidence="7">
    <location>
        <begin position="569"/>
        <end position="664"/>
    </location>
</feature>
<keyword evidence="1" id="KW-0677">Repeat</keyword>
<keyword evidence="5" id="KW-1133">Transmembrane helix</keyword>
<keyword evidence="9" id="KW-1185">Reference proteome</keyword>
<feature type="domain" description="Fibronectin type-III" evidence="7">
    <location>
        <begin position="470"/>
        <end position="564"/>
    </location>
</feature>
<dbReference type="PROSITE" id="PS50853">
    <property type="entry name" value="FN3"/>
    <property type="match status" value="2"/>
</dbReference>
<dbReference type="SUPFAM" id="SSF49265">
    <property type="entry name" value="Fibronectin type III"/>
    <property type="match status" value="1"/>
</dbReference>
<dbReference type="SMART" id="SM00409">
    <property type="entry name" value="IG"/>
    <property type="match status" value="4"/>
</dbReference>
<feature type="region of interest" description="Disordered" evidence="4">
    <location>
        <begin position="851"/>
        <end position="904"/>
    </location>
</feature>
<dbReference type="PANTHER" id="PTHR10075:SF100">
    <property type="entry name" value="FASCICLIN-2"/>
    <property type="match status" value="1"/>
</dbReference>
<dbReference type="GO" id="GO:0007156">
    <property type="term" value="P:homophilic cell adhesion via plasma membrane adhesion molecules"/>
    <property type="evidence" value="ECO:0007669"/>
    <property type="project" value="TreeGrafter"/>
</dbReference>
<dbReference type="GO" id="GO:0007411">
    <property type="term" value="P:axon guidance"/>
    <property type="evidence" value="ECO:0007669"/>
    <property type="project" value="TreeGrafter"/>
</dbReference>
<dbReference type="InterPro" id="IPR003599">
    <property type="entry name" value="Ig_sub"/>
</dbReference>
<dbReference type="OMA" id="PQNHPPM"/>
<sequence length="1022" mass="113001">MNYSDMSSTKHQNTAAMCFKALQATMILFALVMLQPVHGLSQPVITRHPTDITVVKNEPTTLECRVSGDPDPIVEWYKDGQLVHIDPEEPNPMLLPDGSLFFLKAVHNKRQQDGGVYWCVASNSQGVARSANATLQIAFLNDEFRIVPTSTDVVKGEDVMLECSPPRGNPTPVVKWKKDGAYLDLTSAKRIKIDESGNLVIFKADLGDGGRYECSASNVAATRVSSPVRLTIIEPPSFTHRPKSVSVMAGEDALLECQVDGVPMPDITWSKTDGVIGTNKVKIIPRRGLKIKYVHPSDEGEYVCTAQNAGGRVTATAWLRVHAPPVITVPPESHSQVSVGAERVVLACLVIGTPAPLVYWVKEDGSADEIYFSTNLNPANGLYSNSGDIRVNGDGSLEIINPQVSHSGHYTCSSTNEVGSAIARANLLVYDFDEPTSNHAIIEQENQLFNLVNEPNSDRKEARLRLNHAETTMIELRVLNPKTVRVNWKVSQESAFIQGYRIWYKAQNQADSSFNFAQVPQSYSKTFEIQQLEENTNYHVFVQPFYKDVIGRPSQLMSVSTPMDLPSLAPAIKEARLLNASSIFLSWDGIPVNHHNGPLLGYEIIISGNSTFVNNTVQPASIRQVTLFVQGMMANKVYSIQIGAVNELGRGPLSNPLEIELDPLFLYGLSRSTVTPVYDQAANQMTLIIIVIAICSFILILLSGILFYKRKMGKGGDNKHDGYLEAATTCATDEYYHHQIVRSSNHGGSKADGLWIDRKRCDRKDDQADKESSASAYERKLLVQPNHYHTRMHSNSDTEYTYVENNKHNASHFATSSSGASRHTAESPEPYATTDIIKSSGYAMPMPMMNYSRTKPNQSQSSSNVTGEKSHLRCKRSAAQAGNILDYIPPPPVHPPPSTRYNASQESVISPKYLFSHPIYQSTSISFDQSSKAAGPKSTHRIHPSKRYGSEYQRENEVFSRLLPREVDSNPAESSSHDCTDPDLESELQNFKNVVTNLSLGLGSRRPSKEFGNPHSRGDEEE</sequence>
<dbReference type="AlphaFoldDB" id="A0A553PLK7"/>
<evidence type="ECO:0000256" key="5">
    <source>
        <dbReference type="SAM" id="Phobius"/>
    </source>
</evidence>
<protein>
    <recommendedName>
        <fullName evidence="10">Roundabout</fullName>
    </recommendedName>
</protein>
<evidence type="ECO:0000313" key="9">
    <source>
        <dbReference type="Proteomes" id="UP000318571"/>
    </source>
</evidence>
<feature type="domain" description="Ig-like" evidence="6">
    <location>
        <begin position="236"/>
        <end position="320"/>
    </location>
</feature>